<keyword evidence="3" id="KW-1185">Reference proteome</keyword>
<accession>A0ABM6TWY9</accession>
<reference evidence="3" key="1">
    <citation type="journal article" date="2018" name="MSphere">
        <title>Fusobacterium Genomics Using MinION and Illumina Sequencing Enables Genome Completion and Correction.</title>
        <authorList>
            <person name="Todd S.M."/>
            <person name="Settlage R.E."/>
            <person name="Lahmers K.K."/>
            <person name="Slade D.J."/>
        </authorList>
    </citation>
    <scope>NUCLEOTIDE SEQUENCE [LARGE SCALE GENOMIC DNA]</scope>
    <source>
        <strain evidence="3">ATCC 9817</strain>
    </source>
</reference>
<dbReference type="EMBL" id="CP028102">
    <property type="protein sequence ID" value="AVQ18751.1"/>
    <property type="molecule type" value="Genomic_DNA"/>
</dbReference>
<dbReference type="RefSeq" id="WP_005884215.1">
    <property type="nucleotide sequence ID" value="NZ_CP028102.1"/>
</dbReference>
<evidence type="ECO:0000313" key="3">
    <source>
        <dbReference type="Proteomes" id="UP000240258"/>
    </source>
</evidence>
<dbReference type="GeneID" id="62763160"/>
<gene>
    <name evidence="2" type="ORF">C4N19_06460</name>
</gene>
<dbReference type="Proteomes" id="UP000240258">
    <property type="component" value="Chromosome"/>
</dbReference>
<organism evidence="2 3">
    <name type="scientific">Fusobacterium mortiferum ATCC 9817</name>
    <dbReference type="NCBI Taxonomy" id="469616"/>
    <lineage>
        <taxon>Bacteria</taxon>
        <taxon>Fusobacteriati</taxon>
        <taxon>Fusobacteriota</taxon>
        <taxon>Fusobacteriia</taxon>
        <taxon>Fusobacteriales</taxon>
        <taxon>Fusobacteriaceae</taxon>
        <taxon>Fusobacterium</taxon>
    </lineage>
</organism>
<evidence type="ECO:0000259" key="1">
    <source>
        <dbReference type="Pfam" id="PF24032"/>
    </source>
</evidence>
<proteinExistence type="predicted"/>
<feature type="domain" description="YqbQ/XkdQ" evidence="1">
    <location>
        <begin position="21"/>
        <end position="312"/>
    </location>
</feature>
<dbReference type="InterPro" id="IPR056937">
    <property type="entry name" value="YqbQ/XkdQ"/>
</dbReference>
<sequence>MNLYVIKGERAVDITDISGAISLSTSMDTLGASLAFNIARNYNDTSFIFSDEIETGDIIILNNTKELFRGVIVNITTTKFNRTIECLDYSFYLNKNKVIKQFEDISASVAIKQLLQEIDAPIGDISNISTSISKLYYSNTIAEIINDILKQVNEELGIKYKLEFIDSKFNVNPFKKVNVSFRYRQTGNESISESILEMKNRILVTSNEQESTEILAVAEDNTNIEKYGSLQEIINVEPDKDEAKVRNVAKMKLKELNKVFKTVSLEGFGDDEFRAGRVIYLNNPKLKLYGEYLINSCVHTWRKGEHIVNLEVELFEE</sequence>
<dbReference type="Pfam" id="PF24032">
    <property type="entry name" value="YQBQ"/>
    <property type="match status" value="1"/>
</dbReference>
<evidence type="ECO:0000313" key="2">
    <source>
        <dbReference type="EMBL" id="AVQ18751.1"/>
    </source>
</evidence>
<protein>
    <recommendedName>
        <fullName evidence="1">YqbQ/XkdQ domain-containing protein</fullName>
    </recommendedName>
</protein>
<name>A0ABM6TWY9_FUSMR</name>